<feature type="coiled-coil region" evidence="5">
    <location>
        <begin position="93"/>
        <end position="160"/>
    </location>
</feature>
<dbReference type="Proteomes" id="UP000824094">
    <property type="component" value="Unassembled WGS sequence"/>
</dbReference>
<proteinExistence type="inferred from homology"/>
<evidence type="ECO:0000313" key="7">
    <source>
        <dbReference type="Proteomes" id="UP000824094"/>
    </source>
</evidence>
<reference evidence="6" key="1">
    <citation type="submission" date="2020-10" db="EMBL/GenBank/DDBJ databases">
        <authorList>
            <person name="Gilroy R."/>
        </authorList>
    </citation>
    <scope>NUCLEOTIDE SEQUENCE</scope>
    <source>
        <strain evidence="6">18911</strain>
    </source>
</reference>
<feature type="coiled-coil region" evidence="5">
    <location>
        <begin position="398"/>
        <end position="425"/>
    </location>
</feature>
<comment type="similarity">
    <text evidence="2">Belongs to the RmuC family.</text>
</comment>
<keyword evidence="3 5" id="KW-0175">Coiled coil</keyword>
<dbReference type="PANTHER" id="PTHR30563:SF0">
    <property type="entry name" value="DNA RECOMBINATION PROTEIN RMUC"/>
    <property type="match status" value="1"/>
</dbReference>
<dbReference type="AlphaFoldDB" id="A0A9D1MHG8"/>
<comment type="function">
    <text evidence="1">Involved in DNA recombination.</text>
</comment>
<evidence type="ECO:0000256" key="4">
    <source>
        <dbReference type="ARBA" id="ARBA00023172"/>
    </source>
</evidence>
<evidence type="ECO:0000256" key="1">
    <source>
        <dbReference type="ARBA" id="ARBA00003416"/>
    </source>
</evidence>
<evidence type="ECO:0000256" key="2">
    <source>
        <dbReference type="ARBA" id="ARBA00009840"/>
    </source>
</evidence>
<reference evidence="6" key="2">
    <citation type="journal article" date="2021" name="PeerJ">
        <title>Extensive microbial diversity within the chicken gut microbiome revealed by metagenomics and culture.</title>
        <authorList>
            <person name="Gilroy R."/>
            <person name="Ravi A."/>
            <person name="Getino M."/>
            <person name="Pursley I."/>
            <person name="Horton D.L."/>
            <person name="Alikhan N.F."/>
            <person name="Baker D."/>
            <person name="Gharbi K."/>
            <person name="Hall N."/>
            <person name="Watson M."/>
            <person name="Adriaenssens E.M."/>
            <person name="Foster-Nyarko E."/>
            <person name="Jarju S."/>
            <person name="Secka A."/>
            <person name="Antonio M."/>
            <person name="Oren A."/>
            <person name="Chaudhuri R.R."/>
            <person name="La Ragione R."/>
            <person name="Hildebrand F."/>
            <person name="Pallen M.J."/>
        </authorList>
    </citation>
    <scope>NUCLEOTIDE SEQUENCE</scope>
    <source>
        <strain evidence="6">18911</strain>
    </source>
</reference>
<dbReference type="GO" id="GO:0006310">
    <property type="term" value="P:DNA recombination"/>
    <property type="evidence" value="ECO:0007669"/>
    <property type="project" value="UniProtKB-KW"/>
</dbReference>
<dbReference type="Gene3D" id="1.20.120.20">
    <property type="entry name" value="Apolipoprotein"/>
    <property type="match status" value="1"/>
</dbReference>
<sequence length="451" mass="50527">MTTVIILSAVAAALSLVTIVTVAMAIRKIKSSGTADNSDKIVSEIKSGNSAIEATVRTYTVTQSGAIEKLTNQFSETAKKDRESANILHDRVLQSVKDQAANNEKRIAEMSDSQRAALAEMKKELKESLEKLGKDTREDMEKVRKENEEQLDRIRGTVDEKLTKTLNERLDSSFKNVSDTLDKLYRNLGELKSLDAAVGDLNKTLNGVKTRGNWGELSLETLLTDILTPDQYERQSSMGRRVKEMVDFAVKMPGSNGSEVYLPIDSKFPIEDFQRMMAAFDAGNMTEYNLCRKEFEKRLKSEAISIRNKYISPPKTTDFALMYLPTESLYAEALRIPGLVEEIQRNQRVIVTGPTNAAALLNSLRIGFRTLRIEKSSAEVFKILSDFRKKFDTFKETIAATGDLLNRARDKLQKAEDSTEKMDKSLRRAEGLDIDSEVQPPMLIGQENTGI</sequence>
<comment type="caution">
    <text evidence="6">The sequence shown here is derived from an EMBL/GenBank/DDBJ whole genome shotgun (WGS) entry which is preliminary data.</text>
</comment>
<keyword evidence="4" id="KW-0233">DNA recombination</keyword>
<gene>
    <name evidence="6" type="primary">rmuC</name>
    <name evidence="6" type="ORF">IAB05_01790</name>
</gene>
<name>A0A9D1MHG8_9FIRM</name>
<evidence type="ECO:0000256" key="3">
    <source>
        <dbReference type="ARBA" id="ARBA00023054"/>
    </source>
</evidence>
<dbReference type="PANTHER" id="PTHR30563">
    <property type="entry name" value="DNA RECOMBINATION PROTEIN RMUC"/>
    <property type="match status" value="1"/>
</dbReference>
<evidence type="ECO:0000256" key="5">
    <source>
        <dbReference type="SAM" id="Coils"/>
    </source>
</evidence>
<dbReference type="Pfam" id="PF02646">
    <property type="entry name" value="RmuC"/>
    <property type="match status" value="1"/>
</dbReference>
<dbReference type="InterPro" id="IPR003798">
    <property type="entry name" value="DNA_recombination_RmuC"/>
</dbReference>
<evidence type="ECO:0000313" key="6">
    <source>
        <dbReference type="EMBL" id="HIU60104.1"/>
    </source>
</evidence>
<dbReference type="EMBL" id="DVNF01000056">
    <property type="protein sequence ID" value="HIU60104.1"/>
    <property type="molecule type" value="Genomic_DNA"/>
</dbReference>
<accession>A0A9D1MHG8</accession>
<protein>
    <submittedName>
        <fullName evidence="6">DNA recombination protein RmuC</fullName>
    </submittedName>
</protein>
<organism evidence="6 7">
    <name type="scientific">Candidatus Stercoripulliclostridium merdigallinarum</name>
    <dbReference type="NCBI Taxonomy" id="2840951"/>
    <lineage>
        <taxon>Bacteria</taxon>
        <taxon>Bacillati</taxon>
        <taxon>Bacillota</taxon>
        <taxon>Clostridia</taxon>
        <taxon>Eubacteriales</taxon>
        <taxon>Candidatus Stercoripulliclostridium</taxon>
    </lineage>
</organism>